<keyword evidence="1" id="KW-0238">DNA-binding</keyword>
<dbReference type="Gene3D" id="1.10.10.10">
    <property type="entry name" value="Winged helix-like DNA-binding domain superfamily/Winged helix DNA-binding domain"/>
    <property type="match status" value="1"/>
</dbReference>
<dbReference type="InterPro" id="IPR036390">
    <property type="entry name" value="WH_DNA-bd_sf"/>
</dbReference>
<proteinExistence type="predicted"/>
<dbReference type="EMBL" id="JAMZEC010000001">
    <property type="protein sequence ID" value="MCP2352892.1"/>
    <property type="molecule type" value="Genomic_DNA"/>
</dbReference>
<evidence type="ECO:0000313" key="2">
    <source>
        <dbReference type="Proteomes" id="UP001320766"/>
    </source>
</evidence>
<comment type="caution">
    <text evidence="1">The sequence shown here is derived from an EMBL/GenBank/DDBJ whole genome shotgun (WGS) entry which is preliminary data.</text>
</comment>
<dbReference type="InterPro" id="IPR036388">
    <property type="entry name" value="WH-like_DNA-bd_sf"/>
</dbReference>
<evidence type="ECO:0000313" key="1">
    <source>
        <dbReference type="EMBL" id="MCP2352892.1"/>
    </source>
</evidence>
<organism evidence="1 2">
    <name type="scientific">Nonomuraea roseoviolacea subsp. carminata</name>
    <dbReference type="NCBI Taxonomy" id="160689"/>
    <lineage>
        <taxon>Bacteria</taxon>
        <taxon>Bacillati</taxon>
        <taxon>Actinomycetota</taxon>
        <taxon>Actinomycetes</taxon>
        <taxon>Streptosporangiales</taxon>
        <taxon>Streptosporangiaceae</taxon>
        <taxon>Nonomuraea</taxon>
    </lineage>
</organism>
<dbReference type="Proteomes" id="UP001320766">
    <property type="component" value="Unassembled WGS sequence"/>
</dbReference>
<gene>
    <name evidence="1" type="ORF">HD595_009014</name>
</gene>
<name>A0ABT1KFW8_9ACTN</name>
<sequence>MTSWPPGAAPPRLFYRLTGLGLSLEVALAGPRNWAVEHMAEIDHANEAADQELDEG</sequence>
<accession>A0ABT1KFW8</accession>
<dbReference type="RefSeq" id="WP_253780809.1">
    <property type="nucleotide sequence ID" value="NZ_BAAAVE010000037.1"/>
</dbReference>
<dbReference type="SUPFAM" id="SSF46785">
    <property type="entry name" value="Winged helix' DNA-binding domain"/>
    <property type="match status" value="1"/>
</dbReference>
<protein>
    <submittedName>
        <fullName evidence="1">DNA-binding HxlR family transcriptional regulator</fullName>
    </submittedName>
</protein>
<dbReference type="GO" id="GO:0003677">
    <property type="term" value="F:DNA binding"/>
    <property type="evidence" value="ECO:0007669"/>
    <property type="project" value="UniProtKB-KW"/>
</dbReference>
<reference evidence="1 2" key="1">
    <citation type="submission" date="2022-06" db="EMBL/GenBank/DDBJ databases">
        <title>Sequencing the genomes of 1000 actinobacteria strains.</title>
        <authorList>
            <person name="Klenk H.-P."/>
        </authorList>
    </citation>
    <scope>NUCLEOTIDE SEQUENCE [LARGE SCALE GENOMIC DNA]</scope>
    <source>
        <strain evidence="1 2">DSM 44170</strain>
    </source>
</reference>
<keyword evidence="2" id="KW-1185">Reference proteome</keyword>